<comment type="caution">
    <text evidence="13">The sequence shown here is derived from an EMBL/GenBank/DDBJ whole genome shotgun (WGS) entry which is preliminary data.</text>
</comment>
<proteinExistence type="inferred from homology"/>
<evidence type="ECO:0000256" key="5">
    <source>
        <dbReference type="ARBA" id="ARBA00022525"/>
    </source>
</evidence>
<sequence length="1278" mass="141889">MPPPPPSVRGFLDAHFASPDDLAAAPALAELLRRECDGLDASLRRAEARLGAAAASWLARSSEARANLLRVRSREATLQLESLVGNLEDAAFSIVRQAPMSKLSSILRKSNETEWKQGKLLHAVDAVKDIERELVRISTSRPQWANLVMAVDSRVDKTLSILRPQALTDYRALLPSLGWPPSLSSPDTEKDKYPQIPNPLVLMNEGNKARYSQSFQALCALQHVQGNRESRLCQTAKVTPALADLKYFTRTACFDNGLWAIDELVHPIASRMEYHFVKWSEQPEFIFTLVYKITKDFMDGVDDVLQPLIDQARLVGLSAKESWVTGMVKILVGYLERQIFPALVCSYQDHATVGKPEVDSSWLHLNDVMISFDKRMQLLADSGIQKMTSLSEGLSRSLSVFSIYAEHPDWLQIWADVELCSAQDKLKSEMEDETSWSCSGQHDQRGHMENSTKFLLSTREDYKAPPVCEFVIKTALSMVERGRVLPNRGMQIQYNRSSSVRFLNGFFLVLRERCEALQLSNTALEDHSLSKTSCAINAARYCENVLREWDEDTTFLDMGPQGSLFTDEIGFLVKLGTDHLEQILSWVLLEFEDLSWEYVQSIGSWSGQTILDDEILDEENTGVSPGFVPSLDVLMDRTAKLKRYLNSKDFLDLWRSIAEGLDYYIYSSIRWAEEINHAGAGGLWAELVSNRGFEAGGPNTPSNIDPWLIIGDESSIIVGTDRTSCFERNPVALRMEVLCGSKKTNACPSGGVGVYNPGYWGMNIEKGKVYKVSLHVRSSDALSLTASLTSSDGLQKLAAHTITGSKKTFAKWTKVEFHLRSNQNNSNSRFQITTSKSGLVWLDQVSVMPMDTYMGHGFRKDLASMLANLKPQFLKFPGGNYAMGNYLRNAFRWSETVGPWEERPGHFNDAWGYWTDDGLGFFEFLQLAEDLGASPVWVVNDGASLNEEVSTKTIASLVKDVVNGIEFASGGPKTTWGSVRAAMGHPEPFKLDYVSIGNQECWMLYYRGNYQKFYSAIKSAYPDINIISSCDRPTISASNPADLYDVHVYTSSTNMFSKASMFDNTPRGAPKAIVSEYAVTGNDAGKGTLVAALAEAAFLIGLERNSDVVEMASCAPLFVNDNDRRWSPDAIVFNSGQHYGCPNYWMLHFFKESSGATLHPTAIQVSSYDQLVASAITWQNAKDKSTYLRIKVVNFGNQAVDLNISVAELATGVKKSGSKQTVLTSSSPLDENSFQQPEKVAPVSSPMANAGQQMGASVGPYSLTSFDLLLEPSKHDSV</sequence>
<protein>
    <recommendedName>
        <fullName evidence="4">non-reducing end alpha-L-arabinofuranosidase</fullName>
        <ecNumber evidence="4">3.2.1.55</ecNumber>
    </recommendedName>
    <alternativeName>
        <fullName evidence="10">Beta-D-xylosidase</fullName>
    </alternativeName>
</protein>
<evidence type="ECO:0000256" key="2">
    <source>
        <dbReference type="ARBA" id="ARBA00004498"/>
    </source>
</evidence>
<reference evidence="13" key="1">
    <citation type="journal article" date="2018" name="Nat. Genet.">
        <title>Extensive intraspecific gene order and gene structural variations between Mo17 and other maize genomes.</title>
        <authorList>
            <person name="Sun S."/>
            <person name="Zhou Y."/>
            <person name="Chen J."/>
            <person name="Shi J."/>
            <person name="Zhao H."/>
            <person name="Zhao H."/>
            <person name="Song W."/>
            <person name="Zhang M."/>
            <person name="Cui Y."/>
            <person name="Dong X."/>
            <person name="Liu H."/>
            <person name="Ma X."/>
            <person name="Jiao Y."/>
            <person name="Wang B."/>
            <person name="Wei X."/>
            <person name="Stein J.C."/>
            <person name="Glaubitz J.C."/>
            <person name="Lu F."/>
            <person name="Yu G."/>
            <person name="Liang C."/>
            <person name="Fengler K."/>
            <person name="Li B."/>
            <person name="Rafalski A."/>
            <person name="Schnable P.S."/>
            <person name="Ware D.H."/>
            <person name="Buckler E.S."/>
            <person name="Lai J."/>
        </authorList>
    </citation>
    <scope>NUCLEOTIDE SEQUENCE [LARGE SCALE GENOMIC DNA]</scope>
    <source>
        <tissue evidence="13">Seedling</tissue>
    </source>
</reference>
<accession>A0A3L6FUF4</accession>
<dbReference type="SMART" id="SM00813">
    <property type="entry name" value="Alpha-L-AF_C"/>
    <property type="match status" value="1"/>
</dbReference>
<evidence type="ECO:0000256" key="10">
    <source>
        <dbReference type="ARBA" id="ARBA00082101"/>
    </source>
</evidence>
<dbReference type="Pfam" id="PF06964">
    <property type="entry name" value="Alpha-L-AF_C"/>
    <property type="match status" value="1"/>
</dbReference>
<dbReference type="InterPro" id="IPR051563">
    <property type="entry name" value="Glycosyl_Hydrolase_51"/>
</dbReference>
<comment type="catalytic activity">
    <reaction evidence="1">
        <text>Hydrolysis of terminal non-reducing alpha-L-arabinofuranoside residues in alpha-L-arabinosides.</text>
        <dbReference type="EC" id="3.2.1.55"/>
    </reaction>
</comment>
<dbReference type="GO" id="GO:0046373">
    <property type="term" value="P:L-arabinose metabolic process"/>
    <property type="evidence" value="ECO:0007669"/>
    <property type="project" value="InterPro"/>
</dbReference>
<comment type="similarity">
    <text evidence="3">Belongs to the glycosyl hydrolase 51 family.</text>
</comment>
<comment type="subcellular location">
    <subcellularLocation>
        <location evidence="2">Secreted</location>
        <location evidence="2">Extracellular space</location>
        <location evidence="2">Extracellular matrix</location>
    </subcellularLocation>
</comment>
<dbReference type="InterPro" id="IPR010720">
    <property type="entry name" value="Alpha-L-AF_C"/>
</dbReference>
<evidence type="ECO:0000256" key="9">
    <source>
        <dbReference type="ARBA" id="ARBA00023180"/>
    </source>
</evidence>
<evidence type="ECO:0000313" key="13">
    <source>
        <dbReference type="EMBL" id="PWZ38492.1"/>
    </source>
</evidence>
<dbReference type="AlphaFoldDB" id="A0A3L6FUF4"/>
<dbReference type="GO" id="GO:0046556">
    <property type="term" value="F:alpha-L-arabinofuranosidase activity"/>
    <property type="evidence" value="ECO:0007669"/>
    <property type="project" value="UniProtKB-EC"/>
</dbReference>
<dbReference type="Pfam" id="PF22848">
    <property type="entry name" value="ASD1_dom"/>
    <property type="match status" value="1"/>
</dbReference>
<keyword evidence="9" id="KW-0325">Glycoprotein</keyword>
<dbReference type="InterPro" id="IPR013780">
    <property type="entry name" value="Glyco_hydro_b"/>
</dbReference>
<dbReference type="ExpressionAtlas" id="A0A3L6FUF4">
    <property type="expression patterns" value="baseline and differential"/>
</dbReference>
<evidence type="ECO:0000256" key="6">
    <source>
        <dbReference type="ARBA" id="ARBA00022530"/>
    </source>
</evidence>
<dbReference type="Gene3D" id="2.60.120.260">
    <property type="entry name" value="Galactose-binding domain-like"/>
    <property type="match status" value="1"/>
</dbReference>
<name>A0A3L6FUF4_MAIZE</name>
<evidence type="ECO:0000259" key="12">
    <source>
        <dbReference type="SMART" id="SM00813"/>
    </source>
</evidence>
<dbReference type="InterPro" id="IPR017853">
    <property type="entry name" value="GH"/>
</dbReference>
<dbReference type="EMBL" id="NCVQ01000003">
    <property type="protein sequence ID" value="PWZ38492.1"/>
    <property type="molecule type" value="Genomic_DNA"/>
</dbReference>
<dbReference type="Gene3D" id="3.20.20.80">
    <property type="entry name" value="Glycosidases"/>
    <property type="match status" value="1"/>
</dbReference>
<evidence type="ECO:0000256" key="1">
    <source>
        <dbReference type="ARBA" id="ARBA00001462"/>
    </source>
</evidence>
<dbReference type="PROSITE" id="PS51386">
    <property type="entry name" value="RINT1_TIP20"/>
    <property type="match status" value="1"/>
</dbReference>
<dbReference type="SUPFAM" id="SSF51445">
    <property type="entry name" value="(Trans)glycosidases"/>
    <property type="match status" value="1"/>
</dbReference>
<dbReference type="SUPFAM" id="SSF49785">
    <property type="entry name" value="Galactose-binding domain-like"/>
    <property type="match status" value="1"/>
</dbReference>
<keyword evidence="6" id="KW-0272">Extracellular matrix</keyword>
<dbReference type="InterPro" id="IPR008979">
    <property type="entry name" value="Galactose-bd-like_sf"/>
</dbReference>
<evidence type="ECO:0000256" key="3">
    <source>
        <dbReference type="ARBA" id="ARBA00007186"/>
    </source>
</evidence>
<feature type="domain" description="Alpha-L-arabinofuranosidase C-terminal" evidence="12">
    <location>
        <begin position="1075"/>
        <end position="1262"/>
    </location>
</feature>
<dbReference type="FunFam" id="3.20.20.80:FF:000025">
    <property type="entry name" value="Alpha-L-arabinofuranosidase 1"/>
    <property type="match status" value="1"/>
</dbReference>
<evidence type="ECO:0000256" key="11">
    <source>
        <dbReference type="SAM" id="MobiDB-lite"/>
    </source>
</evidence>
<evidence type="ECO:0000256" key="8">
    <source>
        <dbReference type="ARBA" id="ARBA00022801"/>
    </source>
</evidence>
<feature type="region of interest" description="Disordered" evidence="11">
    <location>
        <begin position="1220"/>
        <end position="1254"/>
    </location>
</feature>
<keyword evidence="8" id="KW-0378">Hydrolase</keyword>
<dbReference type="FunFam" id="2.60.40.1180:FF:000011">
    <property type="entry name" value="Alpha-L-arabinofuranosidase 1"/>
    <property type="match status" value="1"/>
</dbReference>
<evidence type="ECO:0000256" key="7">
    <source>
        <dbReference type="ARBA" id="ARBA00022729"/>
    </source>
</evidence>
<dbReference type="FunFam" id="2.60.120.260:FF:000063">
    <property type="entry name" value="Putative alpha-L-arabinofuranosidase family protein"/>
    <property type="match status" value="1"/>
</dbReference>
<dbReference type="InterPro" id="IPR007528">
    <property type="entry name" value="RINT1_Tip20"/>
</dbReference>
<dbReference type="GO" id="GO:0006888">
    <property type="term" value="P:endoplasmic reticulum to Golgi vesicle-mediated transport"/>
    <property type="evidence" value="ECO:0007669"/>
    <property type="project" value="InterPro"/>
</dbReference>
<keyword evidence="5" id="KW-0964">Secreted</keyword>
<dbReference type="EC" id="3.2.1.55" evidence="4"/>
<dbReference type="Proteomes" id="UP000251960">
    <property type="component" value="Chromosome 2"/>
</dbReference>
<keyword evidence="7" id="KW-0732">Signal</keyword>
<feature type="compositionally biased region" description="Polar residues" evidence="11">
    <location>
        <begin position="1220"/>
        <end position="1236"/>
    </location>
</feature>
<dbReference type="PANTHER" id="PTHR31776">
    <property type="entry name" value="ALPHA-L-ARABINOFURANOSIDASE 1"/>
    <property type="match status" value="1"/>
</dbReference>
<dbReference type="PANTHER" id="PTHR31776:SF14">
    <property type="entry name" value="NON-REDUCING END ALPHA-L-ARABINOFURANOSIDASE"/>
    <property type="match status" value="1"/>
</dbReference>
<dbReference type="Gene3D" id="2.60.40.1180">
    <property type="entry name" value="Golgi alpha-mannosidase II"/>
    <property type="match status" value="1"/>
</dbReference>
<organism evidence="13">
    <name type="scientific">Zea mays</name>
    <name type="common">Maize</name>
    <dbReference type="NCBI Taxonomy" id="4577"/>
    <lineage>
        <taxon>Eukaryota</taxon>
        <taxon>Viridiplantae</taxon>
        <taxon>Streptophyta</taxon>
        <taxon>Embryophyta</taxon>
        <taxon>Tracheophyta</taxon>
        <taxon>Spermatophyta</taxon>
        <taxon>Magnoliopsida</taxon>
        <taxon>Liliopsida</taxon>
        <taxon>Poales</taxon>
        <taxon>Poaceae</taxon>
        <taxon>PACMAD clade</taxon>
        <taxon>Panicoideae</taxon>
        <taxon>Andropogonodae</taxon>
        <taxon>Andropogoneae</taxon>
        <taxon>Tripsacinae</taxon>
        <taxon>Zea</taxon>
    </lineage>
</organism>
<gene>
    <name evidence="13" type="primary">ASD1_3</name>
    <name evidence="13" type="ORF">Zm00014a_005423</name>
</gene>
<dbReference type="Pfam" id="PF04437">
    <property type="entry name" value="RINT1_TIP1"/>
    <property type="match status" value="1"/>
</dbReference>
<dbReference type="GO" id="GO:0070939">
    <property type="term" value="C:Dsl1/NZR complex"/>
    <property type="evidence" value="ECO:0007669"/>
    <property type="project" value="InterPro"/>
</dbReference>
<dbReference type="GO" id="GO:0006890">
    <property type="term" value="P:retrograde vesicle-mediated transport, Golgi to endoplasmic reticulum"/>
    <property type="evidence" value="ECO:0007669"/>
    <property type="project" value="InterPro"/>
</dbReference>
<evidence type="ECO:0000256" key="4">
    <source>
        <dbReference type="ARBA" id="ARBA00012670"/>
    </source>
</evidence>
<dbReference type="InterPro" id="IPR055235">
    <property type="entry name" value="ASD1_cat"/>
</dbReference>